<dbReference type="Proteomes" id="UP001378960">
    <property type="component" value="Unassembled WGS sequence"/>
</dbReference>
<name>A0AAV5RAH9_PICKL</name>
<gene>
    <name evidence="2" type="ORF">DAPK24_042270</name>
</gene>
<evidence type="ECO:0000313" key="3">
    <source>
        <dbReference type="Proteomes" id="UP001378960"/>
    </source>
</evidence>
<comment type="caution">
    <text evidence="2">The sequence shown here is derived from an EMBL/GenBank/DDBJ whole genome shotgun (WGS) entry which is preliminary data.</text>
</comment>
<accession>A0AAV5RAH9</accession>
<keyword evidence="3" id="KW-1185">Reference proteome</keyword>
<protein>
    <submittedName>
        <fullName evidence="2">Uncharacterized protein</fullName>
    </submittedName>
</protein>
<evidence type="ECO:0000256" key="1">
    <source>
        <dbReference type="SAM" id="MobiDB-lite"/>
    </source>
</evidence>
<sequence length="60" mass="6725">MVQDEPQDLLFKSYNKKFKTQGVQYQAIGENNSASTSESDEGILNKVAAKNNPKGMQKFE</sequence>
<reference evidence="2 3" key="1">
    <citation type="journal article" date="2023" name="Elife">
        <title>Identification of key yeast species and microbe-microbe interactions impacting larval growth of Drosophila in the wild.</title>
        <authorList>
            <person name="Mure A."/>
            <person name="Sugiura Y."/>
            <person name="Maeda R."/>
            <person name="Honda K."/>
            <person name="Sakurai N."/>
            <person name="Takahashi Y."/>
            <person name="Watada M."/>
            <person name="Katoh T."/>
            <person name="Gotoh A."/>
            <person name="Gotoh Y."/>
            <person name="Taniguchi I."/>
            <person name="Nakamura K."/>
            <person name="Hayashi T."/>
            <person name="Katayama T."/>
            <person name="Uemura T."/>
            <person name="Hattori Y."/>
        </authorList>
    </citation>
    <scope>NUCLEOTIDE SEQUENCE [LARGE SCALE GENOMIC DNA]</scope>
    <source>
        <strain evidence="2 3">PK-24</strain>
    </source>
</reference>
<organism evidence="2 3">
    <name type="scientific">Pichia kluyveri</name>
    <name type="common">Yeast</name>
    <dbReference type="NCBI Taxonomy" id="36015"/>
    <lineage>
        <taxon>Eukaryota</taxon>
        <taxon>Fungi</taxon>
        <taxon>Dikarya</taxon>
        <taxon>Ascomycota</taxon>
        <taxon>Saccharomycotina</taxon>
        <taxon>Pichiomycetes</taxon>
        <taxon>Pichiales</taxon>
        <taxon>Pichiaceae</taxon>
        <taxon>Pichia</taxon>
    </lineage>
</organism>
<dbReference type="EMBL" id="BTGB01000009">
    <property type="protein sequence ID" value="GMM47629.1"/>
    <property type="molecule type" value="Genomic_DNA"/>
</dbReference>
<evidence type="ECO:0000313" key="2">
    <source>
        <dbReference type="EMBL" id="GMM47629.1"/>
    </source>
</evidence>
<dbReference type="AlphaFoldDB" id="A0AAV5RAH9"/>
<feature type="region of interest" description="Disordered" evidence="1">
    <location>
        <begin position="31"/>
        <end position="60"/>
    </location>
</feature>
<proteinExistence type="predicted"/>